<sequence length="71" mass="8475">MFKKLTVIDLEMLVRQANRKTNYPLSFEMNNENSHGNFWEQLLEELGPYLIKKEQDNANISSRIFNKKEKV</sequence>
<dbReference type="AlphaFoldDB" id="A0A0F9KM83"/>
<protein>
    <submittedName>
        <fullName evidence="1">Uncharacterized protein</fullName>
    </submittedName>
</protein>
<reference evidence="1" key="1">
    <citation type="journal article" date="2015" name="Nature">
        <title>Complex archaea that bridge the gap between prokaryotes and eukaryotes.</title>
        <authorList>
            <person name="Spang A."/>
            <person name="Saw J.H."/>
            <person name="Jorgensen S.L."/>
            <person name="Zaremba-Niedzwiedzka K."/>
            <person name="Martijn J."/>
            <person name="Lind A.E."/>
            <person name="van Eijk R."/>
            <person name="Schleper C."/>
            <person name="Guy L."/>
            <person name="Ettema T.J."/>
        </authorList>
    </citation>
    <scope>NUCLEOTIDE SEQUENCE</scope>
</reference>
<accession>A0A0F9KM83</accession>
<evidence type="ECO:0000313" key="1">
    <source>
        <dbReference type="EMBL" id="KKM83244.1"/>
    </source>
</evidence>
<dbReference type="EMBL" id="LAZR01007744">
    <property type="protein sequence ID" value="KKM83244.1"/>
    <property type="molecule type" value="Genomic_DNA"/>
</dbReference>
<organism evidence="1">
    <name type="scientific">marine sediment metagenome</name>
    <dbReference type="NCBI Taxonomy" id="412755"/>
    <lineage>
        <taxon>unclassified sequences</taxon>
        <taxon>metagenomes</taxon>
        <taxon>ecological metagenomes</taxon>
    </lineage>
</organism>
<proteinExistence type="predicted"/>
<name>A0A0F9KM83_9ZZZZ</name>
<comment type="caution">
    <text evidence="1">The sequence shown here is derived from an EMBL/GenBank/DDBJ whole genome shotgun (WGS) entry which is preliminary data.</text>
</comment>
<gene>
    <name evidence="1" type="ORF">LCGC14_1311510</name>
</gene>